<feature type="region of interest" description="Disordered" evidence="1">
    <location>
        <begin position="1"/>
        <end position="80"/>
    </location>
</feature>
<dbReference type="InterPro" id="IPR052145">
    <property type="entry name" value="Mediator/Homeobox_domain"/>
</dbReference>
<sequence length="589" mass="61036">MRTKQTPVPARGLSDDESDSEEIEAWAARQGAPHGPQPQAAALVDSGGAGGRARGAAPQQPEPGAAVQEMGAGDGGEAAAEAAGAVEVEGEVEARADAVAAGGVGIVWELDQDFVVQGSSKPRVLVPMVMMRACFPGADLPLEVRLRLEVDGHPWGVPFASRIPASCYIVAGLASFPELFGCRMIGLRRDTDSGGVPALTALLSSVEGVRVRKPDEWPVWLRVTEGVCSKRVLSAKKDMVRAWWPDAQLPLDLTASFALDGAAAGQPVPVQLRRSGRNHVLALRGPIPLPLGSTITSIRRLSPSSIELCASTAATPGGGGAGVRAARARPRPAGVGVKRRRPQRECEDSGSEEEACSSGGSSSSSSGEEEEEEEEEEGGSEEGADTDTEDTAVPMPSSRASGQRPTAAQPPAPDLQRAQRRVGPAPGGQPQRRPLQPQQPQLQPLQQQPRQQQQRQQQGQRQRQQQQQQQPVGARLHALALRRIDPPPGGDALAEAGCTAMLEAQRAAEALRLEPALFAAVCRSMQQAVGSSGGARLFLAGDYPSLHYACSAGDAGVAREWMEHMAARGGGGGGGGGGGHGGGGGGGGA</sequence>
<evidence type="ECO:0000313" key="2">
    <source>
        <dbReference type="EMBL" id="GBF89653.1"/>
    </source>
</evidence>
<protein>
    <submittedName>
        <fullName evidence="2">Uncharacterized protein</fullName>
    </submittedName>
</protein>
<proteinExistence type="predicted"/>
<evidence type="ECO:0000313" key="3">
    <source>
        <dbReference type="Proteomes" id="UP000247498"/>
    </source>
</evidence>
<dbReference type="EMBL" id="BDRX01000011">
    <property type="protein sequence ID" value="GBF89653.1"/>
    <property type="molecule type" value="Genomic_DNA"/>
</dbReference>
<feature type="compositionally biased region" description="Acidic residues" evidence="1">
    <location>
        <begin position="367"/>
        <end position="390"/>
    </location>
</feature>
<feature type="compositionally biased region" description="Low complexity" evidence="1">
    <location>
        <begin position="54"/>
        <end position="80"/>
    </location>
</feature>
<feature type="compositionally biased region" description="Low complexity" evidence="1">
    <location>
        <begin position="27"/>
        <end position="42"/>
    </location>
</feature>
<feature type="compositionally biased region" description="Low complexity" evidence="1">
    <location>
        <begin position="356"/>
        <end position="366"/>
    </location>
</feature>
<organism evidence="2 3">
    <name type="scientific">Raphidocelis subcapitata</name>
    <dbReference type="NCBI Taxonomy" id="307507"/>
    <lineage>
        <taxon>Eukaryota</taxon>
        <taxon>Viridiplantae</taxon>
        <taxon>Chlorophyta</taxon>
        <taxon>core chlorophytes</taxon>
        <taxon>Chlorophyceae</taxon>
        <taxon>CS clade</taxon>
        <taxon>Sphaeropleales</taxon>
        <taxon>Selenastraceae</taxon>
        <taxon>Raphidocelis</taxon>
    </lineage>
</organism>
<name>A0A2V0NVS2_9CHLO</name>
<feature type="region of interest" description="Disordered" evidence="1">
    <location>
        <begin position="569"/>
        <end position="589"/>
    </location>
</feature>
<accession>A0A2V0NVS2</accession>
<keyword evidence="3" id="KW-1185">Reference proteome</keyword>
<dbReference type="PANTHER" id="PTHR24330:SF19">
    <property type="entry name" value="MEDIATOR OF RNA POLYMERASE II TRANSCRIPTION SUBUNIT 29"/>
    <property type="match status" value="1"/>
</dbReference>
<reference evidence="2 3" key="1">
    <citation type="journal article" date="2018" name="Sci. Rep.">
        <title>Raphidocelis subcapitata (=Pseudokirchneriella subcapitata) provides an insight into genome evolution and environmental adaptations in the Sphaeropleales.</title>
        <authorList>
            <person name="Suzuki S."/>
            <person name="Yamaguchi H."/>
            <person name="Nakajima N."/>
            <person name="Kawachi M."/>
        </authorList>
    </citation>
    <scope>NUCLEOTIDE SEQUENCE [LARGE SCALE GENOMIC DNA]</scope>
    <source>
        <strain evidence="2 3">NIES-35</strain>
    </source>
</reference>
<feature type="region of interest" description="Disordered" evidence="1">
    <location>
        <begin position="312"/>
        <end position="474"/>
    </location>
</feature>
<comment type="caution">
    <text evidence="2">The sequence shown here is derived from an EMBL/GenBank/DDBJ whole genome shotgun (WGS) entry which is preliminary data.</text>
</comment>
<dbReference type="AlphaFoldDB" id="A0A2V0NVS2"/>
<dbReference type="InParanoid" id="A0A2V0NVS2"/>
<dbReference type="PANTHER" id="PTHR24330">
    <property type="entry name" value="HOMEOBOX PROTEIN BARH-LIKE"/>
    <property type="match status" value="1"/>
</dbReference>
<feature type="compositionally biased region" description="Acidic residues" evidence="1">
    <location>
        <begin position="15"/>
        <end position="24"/>
    </location>
</feature>
<dbReference type="OrthoDB" id="562681at2759"/>
<feature type="compositionally biased region" description="Low complexity" evidence="1">
    <location>
        <begin position="421"/>
        <end position="474"/>
    </location>
</feature>
<gene>
    <name evidence="2" type="ORF">Rsub_02371</name>
</gene>
<evidence type="ECO:0000256" key="1">
    <source>
        <dbReference type="SAM" id="MobiDB-lite"/>
    </source>
</evidence>
<dbReference type="Proteomes" id="UP000247498">
    <property type="component" value="Unassembled WGS sequence"/>
</dbReference>